<keyword evidence="3" id="KW-1185">Reference proteome</keyword>
<evidence type="ECO:0000313" key="2">
    <source>
        <dbReference type="EMBL" id="GMF32969.1"/>
    </source>
</evidence>
<dbReference type="Proteomes" id="UP001165121">
    <property type="component" value="Unassembled WGS sequence"/>
</dbReference>
<reference evidence="2" key="1">
    <citation type="submission" date="2023-04" db="EMBL/GenBank/DDBJ databases">
        <title>Phytophthora fragariaefolia NBRC 109709.</title>
        <authorList>
            <person name="Ichikawa N."/>
            <person name="Sato H."/>
            <person name="Tonouchi N."/>
        </authorList>
    </citation>
    <scope>NUCLEOTIDE SEQUENCE</scope>
    <source>
        <strain evidence="2">NBRC 109709</strain>
    </source>
</reference>
<organism evidence="2 3">
    <name type="scientific">Phytophthora fragariaefolia</name>
    <dbReference type="NCBI Taxonomy" id="1490495"/>
    <lineage>
        <taxon>Eukaryota</taxon>
        <taxon>Sar</taxon>
        <taxon>Stramenopiles</taxon>
        <taxon>Oomycota</taxon>
        <taxon>Peronosporomycetes</taxon>
        <taxon>Peronosporales</taxon>
        <taxon>Peronosporaceae</taxon>
        <taxon>Phytophthora</taxon>
    </lineage>
</organism>
<dbReference type="OrthoDB" id="95964at2759"/>
<gene>
    <name evidence="2" type="ORF">Pfra01_000801300</name>
</gene>
<accession>A0A9W7CNL6</accession>
<evidence type="ECO:0000256" key="1">
    <source>
        <dbReference type="SAM" id="MobiDB-lite"/>
    </source>
</evidence>
<evidence type="ECO:0000313" key="3">
    <source>
        <dbReference type="Proteomes" id="UP001165121"/>
    </source>
</evidence>
<feature type="region of interest" description="Disordered" evidence="1">
    <location>
        <begin position="81"/>
        <end position="100"/>
    </location>
</feature>
<proteinExistence type="predicted"/>
<sequence length="100" mass="10566">MDFGFCLSPDNKRRTAVSTGALAAPSLIDESTVSTPGVDTLNTNEQHIHAGSVVNKDAELNTEFSSGLCPARTSRHRFVQDATAASDNNGKGKMNSKCVP</sequence>
<protein>
    <submittedName>
        <fullName evidence="2">Unnamed protein product</fullName>
    </submittedName>
</protein>
<dbReference type="AlphaFoldDB" id="A0A9W7CNL6"/>
<comment type="caution">
    <text evidence="2">The sequence shown here is derived from an EMBL/GenBank/DDBJ whole genome shotgun (WGS) entry which is preliminary data.</text>
</comment>
<name>A0A9W7CNL6_9STRA</name>
<dbReference type="EMBL" id="BSXT01000717">
    <property type="protein sequence ID" value="GMF32969.1"/>
    <property type="molecule type" value="Genomic_DNA"/>
</dbReference>